<protein>
    <recommendedName>
        <fullName evidence="4">YGGT family protein</fullName>
    </recommendedName>
</protein>
<dbReference type="OrthoDB" id="5192539at2"/>
<gene>
    <name evidence="2" type="ORF">SAMN04487820_106232</name>
</gene>
<evidence type="ECO:0008006" key="4">
    <source>
        <dbReference type="Google" id="ProtNLM"/>
    </source>
</evidence>
<dbReference type="Proteomes" id="UP000199213">
    <property type="component" value="Unassembled WGS sequence"/>
</dbReference>
<evidence type="ECO:0000313" key="2">
    <source>
        <dbReference type="EMBL" id="SDK30371.1"/>
    </source>
</evidence>
<dbReference type="RefSeq" id="WP_092628173.1">
    <property type="nucleotide sequence ID" value="NZ_FNFM01000006.1"/>
</dbReference>
<keyword evidence="1" id="KW-0812">Transmembrane</keyword>
<reference evidence="3" key="1">
    <citation type="submission" date="2016-10" db="EMBL/GenBank/DDBJ databases">
        <authorList>
            <person name="Varghese N."/>
            <person name="Submissions S."/>
        </authorList>
    </citation>
    <scope>NUCLEOTIDE SEQUENCE [LARGE SCALE GENOMIC DNA]</scope>
    <source>
        <strain evidence="3">DSM 45460</strain>
    </source>
</reference>
<keyword evidence="1" id="KW-1133">Transmembrane helix</keyword>
<organism evidence="2 3">
    <name type="scientific">Actinopolyspora mzabensis</name>
    <dbReference type="NCBI Taxonomy" id="995066"/>
    <lineage>
        <taxon>Bacteria</taxon>
        <taxon>Bacillati</taxon>
        <taxon>Actinomycetota</taxon>
        <taxon>Actinomycetes</taxon>
        <taxon>Actinopolysporales</taxon>
        <taxon>Actinopolysporaceae</taxon>
        <taxon>Actinopolyspora</taxon>
    </lineage>
</organism>
<dbReference type="AlphaFoldDB" id="A0A1G9ASY8"/>
<sequence>MSEDVADATRTSGVGGHRRRKSFDFARLWARTCGSLATVVRWACSLAATLLTAHVVLTVGGANPENALTRFVAEWARVVSFGFRDLFLKPEQPKLEVLLNYGIAALCWLLVSALVVRLLRALGALGASR</sequence>
<keyword evidence="1" id="KW-0472">Membrane</keyword>
<feature type="transmembrane region" description="Helical" evidence="1">
    <location>
        <begin position="98"/>
        <end position="119"/>
    </location>
</feature>
<dbReference type="EMBL" id="FNFM01000006">
    <property type="protein sequence ID" value="SDK30371.1"/>
    <property type="molecule type" value="Genomic_DNA"/>
</dbReference>
<evidence type="ECO:0000256" key="1">
    <source>
        <dbReference type="SAM" id="Phobius"/>
    </source>
</evidence>
<evidence type="ECO:0000313" key="3">
    <source>
        <dbReference type="Proteomes" id="UP000199213"/>
    </source>
</evidence>
<keyword evidence="3" id="KW-1185">Reference proteome</keyword>
<proteinExistence type="predicted"/>
<name>A0A1G9ASY8_ACTMZ</name>
<feature type="transmembrane region" description="Helical" evidence="1">
    <location>
        <begin position="28"/>
        <end position="51"/>
    </location>
</feature>
<accession>A0A1G9ASY8</accession>